<organism evidence="1 2">
    <name type="scientific">Priestia megaterium</name>
    <name type="common">Bacillus megaterium</name>
    <dbReference type="NCBI Taxonomy" id="1404"/>
    <lineage>
        <taxon>Bacteria</taxon>
        <taxon>Bacillati</taxon>
        <taxon>Bacillota</taxon>
        <taxon>Bacilli</taxon>
        <taxon>Bacillales</taxon>
        <taxon>Bacillaceae</taxon>
        <taxon>Priestia</taxon>
    </lineage>
</organism>
<accession>A0A6M6E2C4</accession>
<dbReference type="RefSeq" id="WP_171778960.1">
    <property type="nucleotide sequence ID" value="NZ_CP045273.1"/>
</dbReference>
<evidence type="ECO:0000313" key="1">
    <source>
        <dbReference type="EMBL" id="QJX80960.1"/>
    </source>
</evidence>
<gene>
    <name evidence="1" type="ORF">FDZ14_33255</name>
</gene>
<geneLocation type="plasmid" evidence="2">
    <name>pfdu301a</name>
</geneLocation>
<name>A0A6M6E2C4_PRIMG</name>
<reference evidence="1 2" key="1">
    <citation type="submission" date="2019-10" db="EMBL/GenBank/DDBJ databases">
        <title>Complete genome sequences for adaption low water activity.</title>
        <authorList>
            <person name="Zhao L."/>
            <person name="Zhong J."/>
        </authorList>
    </citation>
    <scope>NUCLEOTIDE SEQUENCE [LARGE SCALE GENOMIC DNA]</scope>
    <source>
        <strain evidence="1 2">FDU301</strain>
        <plasmid evidence="2">pfdu301a</plasmid>
    </source>
</reference>
<dbReference type="AlphaFoldDB" id="A0A6M6E2C4"/>
<sequence length="166" mass="19292">MTMTKKIIQNKWETAVQKSNSKMKEALKKITFSDISDEAYDDNWIISVKIDDKTYHIDYDRKGKSTYSCFGFEKETGISLSDFEEAMQIYEGEMSDDLYKVIYTFTSEQKLELLKDIVKISGCKVKSPRYINGNLELVLNHPENNREYTICAPLEKVVISTRDNIK</sequence>
<keyword evidence="1" id="KW-0614">Plasmid</keyword>
<dbReference type="Proteomes" id="UP000501076">
    <property type="component" value="Plasmid pFDU301A"/>
</dbReference>
<protein>
    <submittedName>
        <fullName evidence="1">Uncharacterized protein</fullName>
    </submittedName>
</protein>
<evidence type="ECO:0000313" key="2">
    <source>
        <dbReference type="Proteomes" id="UP000501076"/>
    </source>
</evidence>
<proteinExistence type="predicted"/>
<dbReference type="EMBL" id="CP045273">
    <property type="protein sequence ID" value="QJX80960.1"/>
    <property type="molecule type" value="Genomic_DNA"/>
</dbReference>